<evidence type="ECO:0000259" key="12">
    <source>
        <dbReference type="PROSITE" id="PS50011"/>
    </source>
</evidence>
<dbReference type="PROSITE" id="PS00108">
    <property type="entry name" value="PROTEIN_KINASE_ST"/>
    <property type="match status" value="1"/>
</dbReference>
<dbReference type="EC" id="2.7.11.1" evidence="2"/>
<feature type="region of interest" description="Disordered" evidence="11">
    <location>
        <begin position="597"/>
        <end position="628"/>
    </location>
</feature>
<dbReference type="PANTHER" id="PTHR48012:SF10">
    <property type="entry name" value="FI20177P1"/>
    <property type="match status" value="1"/>
</dbReference>
<dbReference type="AlphaFoldDB" id="A0A8H3EXH8"/>
<protein>
    <recommendedName>
        <fullName evidence="2">non-specific serine/threonine protein kinase</fullName>
        <ecNumber evidence="2">2.7.11.1</ecNumber>
    </recommendedName>
</protein>
<dbReference type="Gene3D" id="1.10.510.10">
    <property type="entry name" value="Transferase(Phosphotransferase) domain 1"/>
    <property type="match status" value="1"/>
</dbReference>
<feature type="region of interest" description="Disordered" evidence="11">
    <location>
        <begin position="658"/>
        <end position="721"/>
    </location>
</feature>
<feature type="compositionally biased region" description="Low complexity" evidence="11">
    <location>
        <begin position="928"/>
        <end position="937"/>
    </location>
</feature>
<dbReference type="GO" id="GO:0005524">
    <property type="term" value="F:ATP binding"/>
    <property type="evidence" value="ECO:0007669"/>
    <property type="project" value="UniProtKB-UniRule"/>
</dbReference>
<dbReference type="InterPro" id="IPR008271">
    <property type="entry name" value="Ser/Thr_kinase_AS"/>
</dbReference>
<evidence type="ECO:0000256" key="9">
    <source>
        <dbReference type="ARBA" id="ARBA00048679"/>
    </source>
</evidence>
<dbReference type="SMART" id="SM00220">
    <property type="entry name" value="S_TKc"/>
    <property type="match status" value="1"/>
</dbReference>
<evidence type="ECO:0000256" key="7">
    <source>
        <dbReference type="ARBA" id="ARBA00022840"/>
    </source>
</evidence>
<dbReference type="InterPro" id="IPR050629">
    <property type="entry name" value="STE20/SPS1-PAK"/>
</dbReference>
<evidence type="ECO:0000256" key="1">
    <source>
        <dbReference type="ARBA" id="ARBA00008874"/>
    </source>
</evidence>
<dbReference type="GO" id="GO:0005737">
    <property type="term" value="C:cytoplasm"/>
    <property type="evidence" value="ECO:0007669"/>
    <property type="project" value="TreeGrafter"/>
</dbReference>
<dbReference type="InterPro" id="IPR017441">
    <property type="entry name" value="Protein_kinase_ATP_BS"/>
</dbReference>
<dbReference type="PANTHER" id="PTHR48012">
    <property type="entry name" value="STERILE20-LIKE KINASE, ISOFORM B-RELATED"/>
    <property type="match status" value="1"/>
</dbReference>
<evidence type="ECO:0000256" key="8">
    <source>
        <dbReference type="ARBA" id="ARBA00047899"/>
    </source>
</evidence>
<gene>
    <name evidence="13" type="ORF">IMSHALPRED_009265</name>
</gene>
<organism evidence="13 14">
    <name type="scientific">Imshaugia aleurites</name>
    <dbReference type="NCBI Taxonomy" id="172621"/>
    <lineage>
        <taxon>Eukaryota</taxon>
        <taxon>Fungi</taxon>
        <taxon>Dikarya</taxon>
        <taxon>Ascomycota</taxon>
        <taxon>Pezizomycotina</taxon>
        <taxon>Lecanoromycetes</taxon>
        <taxon>OSLEUM clade</taxon>
        <taxon>Lecanoromycetidae</taxon>
        <taxon>Lecanorales</taxon>
        <taxon>Lecanorineae</taxon>
        <taxon>Parmeliaceae</taxon>
        <taxon>Imshaugia</taxon>
    </lineage>
</organism>
<comment type="similarity">
    <text evidence="1">Belongs to the protein kinase superfamily. STE Ser/Thr protein kinase family. STE20 subfamily.</text>
</comment>
<evidence type="ECO:0000256" key="2">
    <source>
        <dbReference type="ARBA" id="ARBA00012513"/>
    </source>
</evidence>
<dbReference type="GO" id="GO:0004674">
    <property type="term" value="F:protein serine/threonine kinase activity"/>
    <property type="evidence" value="ECO:0007669"/>
    <property type="project" value="UniProtKB-KW"/>
</dbReference>
<evidence type="ECO:0000256" key="5">
    <source>
        <dbReference type="ARBA" id="ARBA00022741"/>
    </source>
</evidence>
<keyword evidence="3" id="KW-0723">Serine/threonine-protein kinase</keyword>
<reference evidence="13" key="1">
    <citation type="submission" date="2021-03" db="EMBL/GenBank/DDBJ databases">
        <authorList>
            <person name="Tagirdzhanova G."/>
        </authorList>
    </citation>
    <scope>NUCLEOTIDE SEQUENCE</scope>
</reference>
<keyword evidence="14" id="KW-1185">Reference proteome</keyword>
<evidence type="ECO:0000313" key="13">
    <source>
        <dbReference type="EMBL" id="CAF9910626.1"/>
    </source>
</evidence>
<dbReference type="OrthoDB" id="248923at2759"/>
<sequence>MAFLKDLMNVVAPQIENTEEALQQGLANLTWANNRSRRTSVVPQPHPGNPLQPQGSQSADSPPPVPERNPARPGYTLRIRQIQQQHQSEHERQTQNNPTVSDQEYSQPQLEHRKRASSPSDAEVSKFLRETRPGRQRRETLPDSRRKETPAIHQGLHHPRPTHPISEMAGTRRTGYLDVAAANTQRVTPHQMFLKGQVKRQQDATDEWARRTGKSAPPFQFEDFIGKGAYGRVFRAVHKISQQQFAIKVMDADAVDIRANARFRDESIKEFLHETKVLKKLAGAPNVNQIFDVMEVEAQLWIISEYVPGGSVKTLMQGTGGKLDESHILVIAREVAKGLKAIHDCGIIHRDLKAANIMVHEEGRVQIIDFGVSGLMETKADRRGTIIGTFNWMAPELLKHAKGNLGDDRQALDGTKFGIEIDVWSYGCTLFEMAKGRPPNAGLMGARQIESMLKRNNPKLKPEDGFSQGLCDLVAYVLELKPERRPFMDDVLKHPYIHETEKTYPTTTLRQLIRVYEDWASSGGQRQSLIQPSGAAAAEFPEDPKDFGDWRFSVVSIGESAYDNVDNPIPSFHIDPAMDPTMDLELAQREENNLNSLIPESYTPDASPRLSSNVADRPDDSIDPTHGITMKTTTSEELRIQGVGARFADLFEGVGYSGSEATQSAEPSRPRSDLLLRNDTSESDASQKENSRKKNFRGTPVDTARANQSGQPVEQPIDRDARRGTLLQSWNFDVASRPSQEPQHELAHGPVMIPDWNQSHRTPNHSFEDLGAPGDDVEVVGHPYAFPSRPALHHYATAPVEPPMIHNNDDTASSRQTLDLDALMNEGSYSYATPSSQQYGYNEPSPQQYNTTAQYQPYANAAGPAAMTDAHDYGYSAPSTRHDYHIDAVSPTTRAGPEDDQSQYATITGHPATNGTSSYDLTERAPGTHHGPTHTPTDSFNGSASDEIARPSPPSAAAMASDAPVEVMEAELRRLSLAWERGLHSAAELWAVGSEDETDADVEDEEGENYAGLDDN</sequence>
<evidence type="ECO:0000256" key="10">
    <source>
        <dbReference type="PROSITE-ProRule" id="PRU10141"/>
    </source>
</evidence>
<keyword evidence="4" id="KW-0808">Transferase</keyword>
<dbReference type="InterPro" id="IPR011009">
    <property type="entry name" value="Kinase-like_dom_sf"/>
</dbReference>
<feature type="compositionally biased region" description="Acidic residues" evidence="11">
    <location>
        <begin position="994"/>
        <end position="1016"/>
    </location>
</feature>
<feature type="compositionally biased region" description="Polar residues" evidence="11">
    <location>
        <begin position="94"/>
        <end position="109"/>
    </location>
</feature>
<feature type="compositionally biased region" description="Basic and acidic residues" evidence="11">
    <location>
        <begin position="123"/>
        <end position="150"/>
    </location>
</feature>
<feature type="compositionally biased region" description="Basic and acidic residues" evidence="11">
    <location>
        <begin position="668"/>
        <end position="692"/>
    </location>
</feature>
<feature type="compositionally biased region" description="Polar residues" evidence="11">
    <location>
        <begin position="51"/>
        <end position="60"/>
    </location>
</feature>
<evidence type="ECO:0000313" key="14">
    <source>
        <dbReference type="Proteomes" id="UP000664534"/>
    </source>
</evidence>
<dbReference type="Pfam" id="PF00069">
    <property type="entry name" value="Pkinase"/>
    <property type="match status" value="1"/>
</dbReference>
<feature type="compositionally biased region" description="Polar residues" evidence="11">
    <location>
        <begin position="902"/>
        <end position="920"/>
    </location>
</feature>
<dbReference type="Proteomes" id="UP000664534">
    <property type="component" value="Unassembled WGS sequence"/>
</dbReference>
<dbReference type="SUPFAM" id="SSF56112">
    <property type="entry name" value="Protein kinase-like (PK-like)"/>
    <property type="match status" value="1"/>
</dbReference>
<feature type="region of interest" description="Disordered" evidence="11">
    <location>
        <begin position="990"/>
        <end position="1016"/>
    </location>
</feature>
<feature type="region of interest" description="Disordered" evidence="11">
    <location>
        <begin position="36"/>
        <end position="168"/>
    </location>
</feature>
<dbReference type="PROSITE" id="PS00107">
    <property type="entry name" value="PROTEIN_KINASE_ATP"/>
    <property type="match status" value="1"/>
</dbReference>
<feature type="binding site" evidence="10">
    <location>
        <position position="248"/>
    </location>
    <ligand>
        <name>ATP</name>
        <dbReference type="ChEBI" id="CHEBI:30616"/>
    </ligand>
</feature>
<proteinExistence type="inferred from homology"/>
<dbReference type="PROSITE" id="PS50011">
    <property type="entry name" value="PROTEIN_KINASE_DOM"/>
    <property type="match status" value="1"/>
</dbReference>
<feature type="region of interest" description="Disordered" evidence="11">
    <location>
        <begin position="891"/>
        <end position="957"/>
    </location>
</feature>
<evidence type="ECO:0000256" key="4">
    <source>
        <dbReference type="ARBA" id="ARBA00022679"/>
    </source>
</evidence>
<dbReference type="EMBL" id="CAJPDT010000007">
    <property type="protein sequence ID" value="CAF9910626.1"/>
    <property type="molecule type" value="Genomic_DNA"/>
</dbReference>
<keyword evidence="5 10" id="KW-0547">Nucleotide-binding</keyword>
<feature type="domain" description="Protein kinase" evidence="12">
    <location>
        <begin position="219"/>
        <end position="497"/>
    </location>
</feature>
<evidence type="ECO:0000256" key="11">
    <source>
        <dbReference type="SAM" id="MobiDB-lite"/>
    </source>
</evidence>
<evidence type="ECO:0000256" key="3">
    <source>
        <dbReference type="ARBA" id="ARBA00022527"/>
    </source>
</evidence>
<accession>A0A8H3EXH8</accession>
<keyword evidence="7 10" id="KW-0067">ATP-binding</keyword>
<comment type="catalytic activity">
    <reaction evidence="8">
        <text>L-threonyl-[protein] + ATP = O-phospho-L-threonyl-[protein] + ADP + H(+)</text>
        <dbReference type="Rhea" id="RHEA:46608"/>
        <dbReference type="Rhea" id="RHEA-COMP:11060"/>
        <dbReference type="Rhea" id="RHEA-COMP:11605"/>
        <dbReference type="ChEBI" id="CHEBI:15378"/>
        <dbReference type="ChEBI" id="CHEBI:30013"/>
        <dbReference type="ChEBI" id="CHEBI:30616"/>
        <dbReference type="ChEBI" id="CHEBI:61977"/>
        <dbReference type="ChEBI" id="CHEBI:456216"/>
        <dbReference type="EC" id="2.7.11.1"/>
    </reaction>
</comment>
<comment type="caution">
    <text evidence="13">The sequence shown here is derived from an EMBL/GenBank/DDBJ whole genome shotgun (WGS) entry which is preliminary data.</text>
</comment>
<name>A0A8H3EXH8_9LECA</name>
<keyword evidence="6" id="KW-0418">Kinase</keyword>
<dbReference type="InterPro" id="IPR000719">
    <property type="entry name" value="Prot_kinase_dom"/>
</dbReference>
<evidence type="ECO:0000256" key="6">
    <source>
        <dbReference type="ARBA" id="ARBA00022777"/>
    </source>
</evidence>
<comment type="catalytic activity">
    <reaction evidence="9">
        <text>L-seryl-[protein] + ATP = O-phospho-L-seryl-[protein] + ADP + H(+)</text>
        <dbReference type="Rhea" id="RHEA:17989"/>
        <dbReference type="Rhea" id="RHEA-COMP:9863"/>
        <dbReference type="Rhea" id="RHEA-COMP:11604"/>
        <dbReference type="ChEBI" id="CHEBI:15378"/>
        <dbReference type="ChEBI" id="CHEBI:29999"/>
        <dbReference type="ChEBI" id="CHEBI:30616"/>
        <dbReference type="ChEBI" id="CHEBI:83421"/>
        <dbReference type="ChEBI" id="CHEBI:456216"/>
        <dbReference type="EC" id="2.7.11.1"/>
    </reaction>
</comment>